<dbReference type="GO" id="GO:0008897">
    <property type="term" value="F:holo-[acyl-carrier-protein] synthase activity"/>
    <property type="evidence" value="ECO:0007669"/>
    <property type="project" value="InterPro"/>
</dbReference>
<evidence type="ECO:0000259" key="7">
    <source>
        <dbReference type="Pfam" id="PF01648"/>
    </source>
</evidence>
<dbReference type="KEGG" id="palo:E6C60_3619"/>
<dbReference type="EMBL" id="CP040396">
    <property type="protein sequence ID" value="QCT04329.1"/>
    <property type="molecule type" value="Genomic_DNA"/>
</dbReference>
<dbReference type="InterPro" id="IPR050559">
    <property type="entry name" value="P-Pant_transferase_sf"/>
</dbReference>
<comment type="cofactor">
    <cofactor evidence="1">
        <name>Mg(2+)</name>
        <dbReference type="ChEBI" id="CHEBI:18420"/>
    </cofactor>
</comment>
<dbReference type="Proteomes" id="UP000300879">
    <property type="component" value="Chromosome"/>
</dbReference>
<name>A0A4P8XU68_9BACL</name>
<keyword evidence="4" id="KW-0479">Metal-binding</keyword>
<comment type="similarity">
    <text evidence="2">Belongs to the P-Pant transferase superfamily. Gsp/Sfp/HetI/AcpT family.</text>
</comment>
<gene>
    <name evidence="9" type="ORF">E6C60_3619</name>
</gene>
<dbReference type="InterPro" id="IPR004568">
    <property type="entry name" value="Ppantetheine-prot_Trfase_dom"/>
</dbReference>
<dbReference type="GO" id="GO:0019878">
    <property type="term" value="P:lysine biosynthetic process via aminoadipic acid"/>
    <property type="evidence" value="ECO:0007669"/>
    <property type="project" value="TreeGrafter"/>
</dbReference>
<dbReference type="GO" id="GO:0005829">
    <property type="term" value="C:cytosol"/>
    <property type="evidence" value="ECO:0007669"/>
    <property type="project" value="TreeGrafter"/>
</dbReference>
<dbReference type="GO" id="GO:0006633">
    <property type="term" value="P:fatty acid biosynthetic process"/>
    <property type="evidence" value="ECO:0007669"/>
    <property type="project" value="InterPro"/>
</dbReference>
<feature type="domain" description="4'-phosphopantetheinyl transferase" evidence="7">
    <location>
        <begin position="103"/>
        <end position="205"/>
    </location>
</feature>
<evidence type="ECO:0000256" key="2">
    <source>
        <dbReference type="ARBA" id="ARBA00010990"/>
    </source>
</evidence>
<protein>
    <submittedName>
        <fullName evidence="9">4'-phosphopantetheinyl transferase</fullName>
    </submittedName>
</protein>
<dbReference type="GO" id="GO:0000287">
    <property type="term" value="F:magnesium ion binding"/>
    <property type="evidence" value="ECO:0007669"/>
    <property type="project" value="InterPro"/>
</dbReference>
<dbReference type="InterPro" id="IPR008278">
    <property type="entry name" value="4-PPantetheinyl_Trfase_dom"/>
</dbReference>
<proteinExistence type="inferred from homology"/>
<feature type="domain" description="4'-phosphopantetheinyl transferase N-terminal" evidence="8">
    <location>
        <begin position="15"/>
        <end position="96"/>
    </location>
</feature>
<dbReference type="RefSeq" id="WP_138227053.1">
    <property type="nucleotide sequence ID" value="NZ_CP040396.1"/>
</dbReference>
<evidence type="ECO:0000256" key="4">
    <source>
        <dbReference type="ARBA" id="ARBA00022723"/>
    </source>
</evidence>
<accession>A0A4P8XU68</accession>
<evidence type="ECO:0000313" key="10">
    <source>
        <dbReference type="Proteomes" id="UP000300879"/>
    </source>
</evidence>
<dbReference type="SUPFAM" id="SSF56214">
    <property type="entry name" value="4'-phosphopantetheinyl transferase"/>
    <property type="match status" value="2"/>
</dbReference>
<keyword evidence="5" id="KW-0460">Magnesium</keyword>
<organism evidence="9 10">
    <name type="scientific">Paenibacillus algicola</name>
    <dbReference type="NCBI Taxonomy" id="2565926"/>
    <lineage>
        <taxon>Bacteria</taxon>
        <taxon>Bacillati</taxon>
        <taxon>Bacillota</taxon>
        <taxon>Bacilli</taxon>
        <taxon>Bacillales</taxon>
        <taxon>Paenibacillaceae</taxon>
        <taxon>Paenibacillus</taxon>
    </lineage>
</organism>
<keyword evidence="3 9" id="KW-0808">Transferase</keyword>
<evidence type="ECO:0000256" key="6">
    <source>
        <dbReference type="ARBA" id="ARBA00023194"/>
    </source>
</evidence>
<reference evidence="9 10" key="1">
    <citation type="submission" date="2019-05" db="EMBL/GenBank/DDBJ databases">
        <authorList>
            <person name="Chen C."/>
        </authorList>
    </citation>
    <scope>NUCLEOTIDE SEQUENCE [LARGE SCALE GENOMIC DNA]</scope>
    <source>
        <strain evidence="9 10">HB172198</strain>
    </source>
</reference>
<dbReference type="Pfam" id="PF01648">
    <property type="entry name" value="ACPS"/>
    <property type="match status" value="1"/>
</dbReference>
<keyword evidence="6" id="KW-0045">Antibiotic biosynthesis</keyword>
<dbReference type="PANTHER" id="PTHR12215">
    <property type="entry name" value="PHOSPHOPANTETHEINE TRANSFERASE"/>
    <property type="match status" value="1"/>
</dbReference>
<keyword evidence="10" id="KW-1185">Reference proteome</keyword>
<evidence type="ECO:0000256" key="5">
    <source>
        <dbReference type="ARBA" id="ARBA00022842"/>
    </source>
</evidence>
<evidence type="ECO:0000256" key="3">
    <source>
        <dbReference type="ARBA" id="ARBA00022679"/>
    </source>
</evidence>
<dbReference type="AlphaFoldDB" id="A0A4P8XU68"/>
<evidence type="ECO:0000259" key="8">
    <source>
        <dbReference type="Pfam" id="PF22624"/>
    </source>
</evidence>
<dbReference type="NCBIfam" id="TIGR00556">
    <property type="entry name" value="pantethn_trn"/>
    <property type="match status" value="1"/>
</dbReference>
<evidence type="ECO:0000313" key="9">
    <source>
        <dbReference type="EMBL" id="QCT04329.1"/>
    </source>
</evidence>
<evidence type="ECO:0000256" key="1">
    <source>
        <dbReference type="ARBA" id="ARBA00001946"/>
    </source>
</evidence>
<dbReference type="Pfam" id="PF22624">
    <property type="entry name" value="AASDHPPT_N"/>
    <property type="match status" value="1"/>
</dbReference>
<dbReference type="OrthoDB" id="9808281at2"/>
<dbReference type="PANTHER" id="PTHR12215:SF10">
    <property type="entry name" value="L-AMINOADIPATE-SEMIALDEHYDE DEHYDROGENASE-PHOSPHOPANTETHEINYL TRANSFERASE"/>
    <property type="match status" value="1"/>
</dbReference>
<dbReference type="InterPro" id="IPR055066">
    <property type="entry name" value="AASDHPPT_N"/>
</dbReference>
<dbReference type="InterPro" id="IPR037143">
    <property type="entry name" value="4-PPantetheinyl_Trfase_dom_sf"/>
</dbReference>
<dbReference type="GO" id="GO:0017000">
    <property type="term" value="P:antibiotic biosynthetic process"/>
    <property type="evidence" value="ECO:0007669"/>
    <property type="project" value="UniProtKB-KW"/>
</dbReference>
<dbReference type="Gene3D" id="3.90.470.20">
    <property type="entry name" value="4'-phosphopantetheinyl transferase domain"/>
    <property type="match status" value="2"/>
</dbReference>
<sequence length="240" mass="26637">MLMYAVHVGNGYASSQLEAGLSLLSRDKERRIRQLVRREDQVRSTAGQLLSAWLISAYRGVFPESSQLTRTTYGKPYWLADPECCFNISHSGEWVVGVIGGVPVGIDVEEVQDIDLSVSDMVFSAPEREALSARKGADAREYFYTLWTCKESCLKAMGTGFSYPPRDITIQPEAGHLHIQDGDRLIPYTLRMYDALGSGYKLAVCARGMGSKLPLQPEMLDAGELLEACCLQRLDDTLCK</sequence>